<dbReference type="Pfam" id="PF00931">
    <property type="entry name" value="NB-ARC"/>
    <property type="match status" value="1"/>
</dbReference>
<dbReference type="GO" id="GO:0002758">
    <property type="term" value="P:innate immune response-activating signaling pathway"/>
    <property type="evidence" value="ECO:0007669"/>
    <property type="project" value="UniProtKB-ARBA"/>
</dbReference>
<dbReference type="InterPro" id="IPR041118">
    <property type="entry name" value="Rx_N"/>
</dbReference>
<dbReference type="Pfam" id="PF23559">
    <property type="entry name" value="WHD_DRP"/>
    <property type="match status" value="1"/>
</dbReference>
<keyword evidence="3" id="KW-0677">Repeat</keyword>
<dbReference type="InterPro" id="IPR038005">
    <property type="entry name" value="RX-like_CC"/>
</dbReference>
<dbReference type="Gene3D" id="3.40.50.300">
    <property type="entry name" value="P-loop containing nucleotide triphosphate hydrolases"/>
    <property type="match status" value="1"/>
</dbReference>
<reference evidence="7" key="1">
    <citation type="submission" date="2022-08" db="EMBL/GenBank/DDBJ databases">
        <authorList>
            <person name="Marques A."/>
        </authorList>
    </citation>
    <scope>NUCLEOTIDE SEQUENCE</scope>
    <source>
        <strain evidence="7">RhyPub2mFocal</strain>
        <tissue evidence="7">Leaves</tissue>
    </source>
</reference>
<dbReference type="EMBL" id="JAMFTS010000003">
    <property type="protein sequence ID" value="KAJ4782122.1"/>
    <property type="molecule type" value="Genomic_DNA"/>
</dbReference>
<dbReference type="SUPFAM" id="SSF52540">
    <property type="entry name" value="P-loop containing nucleoside triphosphate hydrolases"/>
    <property type="match status" value="1"/>
</dbReference>
<evidence type="ECO:0000259" key="6">
    <source>
        <dbReference type="SMART" id="SM00382"/>
    </source>
</evidence>
<dbReference type="Gene3D" id="1.10.8.430">
    <property type="entry name" value="Helical domain of apoptotic protease-activating factors"/>
    <property type="match status" value="1"/>
</dbReference>
<protein>
    <submittedName>
        <fullName evidence="7">Disease resistance protein RPP8</fullName>
    </submittedName>
</protein>
<sequence>MEAAVMQFVVGKLGNMISNEAQLLGGVKDQVEWAQTKLMEIRCYLRDADSNKTTSALAENWLSQLRDVAYRMEDVVDTFHLELENECKKDPDLLDKIKSLFPNPTRVPGLHKLGKELDKIKLQFEEILKSKNDYRIDPLHDQDSGSGAFDLSKRREVYQDVDETEVVGLNAARKDILDLLLIHDETSTLPQKRKRDQETSKRAVITIVGPGGLGKTTLAHMVYRRAKAYFGIRMMLIVSQQFSRIDLLRKMLSKLDNSRLERCKDVIDLIENLKELLSRNRYLIILDDVWDTKVWEQLKDALPDVENESRVLMTTRDKKVGKSADMRKTYKLRYLDDNESLELLLKKARQFQKPSERCPDDLCKIAVQLSKKCKGLPLALIVLGGILSLEKQTYSAWDRVLRTMNWPEQGIDCMDVLNMSYDHMPYEVKQCFLYLAFFPEDHKIRANRLIKMWIAEGFIPQKDNKTMEEKAEDYLELLFQRCMVQEAVRSPNGLIKYFKVHDLIRELAIKLSREKKFHTVFPKAKGVHQSDSAYRRVLLESCGTQFWKSENVGKMSQKTRSLIWFGQENNLFNLWPSPPCLHKKENNLPKFAEFRLLTVLEIVNVKMSKCTELKGLDRLIHLKYLGFKDCENIEIDCRCFSGRMKNLETLDLRSIHLKDFMPPTDIWTIDTLRHVQVHAYFPILPTDRDLSNLQTLKWLSTTACRSSQFPNLNNLLKLGLTTPHHSNEWDGVPDLLKNLPSLVSLYIAVSIYALNNPYIPQNIVYPRELPNYSNLKTLELNGAWSEGVTLKESLLPPHLVKLKLVDSKLREDPMPELGKLKSLNKLELHYSVYIGEQMNCPEGFPVLQTLVLYYLNVKVLTVGKGVMPKLKNLRNSSHLRLNMPPELRHFQR</sequence>
<dbReference type="InterPro" id="IPR036388">
    <property type="entry name" value="WH-like_DNA-bd_sf"/>
</dbReference>
<evidence type="ECO:0000256" key="4">
    <source>
        <dbReference type="ARBA" id="ARBA00022741"/>
    </source>
</evidence>
<dbReference type="Pfam" id="PF23598">
    <property type="entry name" value="LRR_14"/>
    <property type="match status" value="1"/>
</dbReference>
<dbReference type="Gene3D" id="1.10.10.10">
    <property type="entry name" value="Winged helix-like DNA-binding domain superfamily/Winged helix DNA-binding domain"/>
    <property type="match status" value="1"/>
</dbReference>
<evidence type="ECO:0000313" key="8">
    <source>
        <dbReference type="Proteomes" id="UP001140206"/>
    </source>
</evidence>
<dbReference type="PRINTS" id="PR00364">
    <property type="entry name" value="DISEASERSIST"/>
</dbReference>
<dbReference type="FunFam" id="1.10.10.10:FF:000322">
    <property type="entry name" value="Probable disease resistance protein At1g63360"/>
    <property type="match status" value="1"/>
</dbReference>
<keyword evidence="8" id="KW-1185">Reference proteome</keyword>
<dbReference type="InterPro" id="IPR003593">
    <property type="entry name" value="AAA+_ATPase"/>
</dbReference>
<dbReference type="CDD" id="cd14798">
    <property type="entry name" value="RX-CC_like"/>
    <property type="match status" value="1"/>
</dbReference>
<comment type="caution">
    <text evidence="7">The sequence shown here is derived from an EMBL/GenBank/DDBJ whole genome shotgun (WGS) entry which is preliminary data.</text>
</comment>
<accession>A0AAV8ELN5</accession>
<dbReference type="InterPro" id="IPR027417">
    <property type="entry name" value="P-loop_NTPase"/>
</dbReference>
<dbReference type="SUPFAM" id="SSF52058">
    <property type="entry name" value="L domain-like"/>
    <property type="match status" value="1"/>
</dbReference>
<dbReference type="PANTHER" id="PTHR23155">
    <property type="entry name" value="DISEASE RESISTANCE PROTEIN RP"/>
    <property type="match status" value="1"/>
</dbReference>
<keyword evidence="4" id="KW-0547">Nucleotide-binding</keyword>
<dbReference type="AlphaFoldDB" id="A0AAV8ELN5"/>
<dbReference type="Pfam" id="PF18052">
    <property type="entry name" value="Rx_N"/>
    <property type="match status" value="1"/>
</dbReference>
<evidence type="ECO:0000256" key="1">
    <source>
        <dbReference type="ARBA" id="ARBA00008894"/>
    </source>
</evidence>
<evidence type="ECO:0000256" key="5">
    <source>
        <dbReference type="ARBA" id="ARBA00022821"/>
    </source>
</evidence>
<dbReference type="InterPro" id="IPR032675">
    <property type="entry name" value="LRR_dom_sf"/>
</dbReference>
<dbReference type="GO" id="GO:0043531">
    <property type="term" value="F:ADP binding"/>
    <property type="evidence" value="ECO:0007669"/>
    <property type="project" value="InterPro"/>
</dbReference>
<dbReference type="GO" id="GO:0042742">
    <property type="term" value="P:defense response to bacterium"/>
    <property type="evidence" value="ECO:0007669"/>
    <property type="project" value="UniProtKB-ARBA"/>
</dbReference>
<keyword evidence="5" id="KW-0611">Plant defense</keyword>
<comment type="similarity">
    <text evidence="1">Belongs to the disease resistance NB-LRR family.</text>
</comment>
<proteinExistence type="inferred from homology"/>
<name>A0AAV8ELN5_9POAL</name>
<evidence type="ECO:0000256" key="3">
    <source>
        <dbReference type="ARBA" id="ARBA00022737"/>
    </source>
</evidence>
<dbReference type="SMART" id="SM00382">
    <property type="entry name" value="AAA"/>
    <property type="match status" value="1"/>
</dbReference>
<evidence type="ECO:0000256" key="2">
    <source>
        <dbReference type="ARBA" id="ARBA00022614"/>
    </source>
</evidence>
<dbReference type="InterPro" id="IPR058922">
    <property type="entry name" value="WHD_DRP"/>
</dbReference>
<dbReference type="PANTHER" id="PTHR23155:SF1205">
    <property type="entry name" value="DISEASE RESISTANCE PROTEIN RPM1"/>
    <property type="match status" value="1"/>
</dbReference>
<dbReference type="InterPro" id="IPR044974">
    <property type="entry name" value="Disease_R_plants"/>
</dbReference>
<feature type="domain" description="AAA+ ATPase" evidence="6">
    <location>
        <begin position="201"/>
        <end position="339"/>
    </location>
</feature>
<gene>
    <name evidence="7" type="ORF">LUZ62_066379</name>
</gene>
<dbReference type="Gene3D" id="1.20.5.4130">
    <property type="match status" value="1"/>
</dbReference>
<evidence type="ECO:0000313" key="7">
    <source>
        <dbReference type="EMBL" id="KAJ4782122.1"/>
    </source>
</evidence>
<dbReference type="Gene3D" id="3.80.10.10">
    <property type="entry name" value="Ribonuclease Inhibitor"/>
    <property type="match status" value="2"/>
</dbReference>
<dbReference type="InterPro" id="IPR002182">
    <property type="entry name" value="NB-ARC"/>
</dbReference>
<dbReference type="InterPro" id="IPR055414">
    <property type="entry name" value="LRR_R13L4/SHOC2-like"/>
</dbReference>
<organism evidence="7 8">
    <name type="scientific">Rhynchospora pubera</name>
    <dbReference type="NCBI Taxonomy" id="906938"/>
    <lineage>
        <taxon>Eukaryota</taxon>
        <taxon>Viridiplantae</taxon>
        <taxon>Streptophyta</taxon>
        <taxon>Embryophyta</taxon>
        <taxon>Tracheophyta</taxon>
        <taxon>Spermatophyta</taxon>
        <taxon>Magnoliopsida</taxon>
        <taxon>Liliopsida</taxon>
        <taxon>Poales</taxon>
        <taxon>Cyperaceae</taxon>
        <taxon>Cyperoideae</taxon>
        <taxon>Rhynchosporeae</taxon>
        <taxon>Rhynchospora</taxon>
    </lineage>
</organism>
<dbReference type="Proteomes" id="UP001140206">
    <property type="component" value="Chromosome 3"/>
</dbReference>
<dbReference type="InterPro" id="IPR042197">
    <property type="entry name" value="Apaf_helical"/>
</dbReference>
<keyword evidence="2" id="KW-0433">Leucine-rich repeat</keyword>
<dbReference type="GO" id="GO:0009626">
    <property type="term" value="P:plant-type hypersensitive response"/>
    <property type="evidence" value="ECO:0007669"/>
    <property type="project" value="UniProtKB-ARBA"/>
</dbReference>